<dbReference type="Gene3D" id="3.30.420.10">
    <property type="entry name" value="Ribonuclease H-like superfamily/Ribonuclease H"/>
    <property type="match status" value="1"/>
</dbReference>
<name>A0A2J7Q1I4_9NEOP</name>
<sequence length="312" mass="35787">AEIHHRLQQQHGEECLSWTRVFEWCVCFREGRERVENEPHDRRPRTSITKPNIDCGDALIRENRRITMKELGAMLSISVGSVEDIVKYHLYYRKVNVLWVPRTLTKVNKMVHMQATSCLLQQFQDEGDAFLKSIVTTDETWVHYCIPKSQQSSCEWRHTNSPKPKIAPRSRSAGKVMATFFWDWQGVIHVDFLTDARTVNAAYYSDLLATDVKEKIRSKQKIGGKRVAFLQGNARPHEAKTTMENLRKLKWNLLTYPPYSPDLAQSDLCLFGRIKSDLQGMCLWTTTPSSRLFGSGYAANHKTLGGGIGMLP</sequence>
<evidence type="ECO:0000313" key="1">
    <source>
        <dbReference type="EMBL" id="PNF22437.1"/>
    </source>
</evidence>
<reference evidence="1 2" key="1">
    <citation type="submission" date="2017-12" db="EMBL/GenBank/DDBJ databases">
        <title>Hemimetabolous genomes reveal molecular basis of termite eusociality.</title>
        <authorList>
            <person name="Harrison M.C."/>
            <person name="Jongepier E."/>
            <person name="Robertson H.M."/>
            <person name="Arning N."/>
            <person name="Bitard-Feildel T."/>
            <person name="Chao H."/>
            <person name="Childers C.P."/>
            <person name="Dinh H."/>
            <person name="Doddapaneni H."/>
            <person name="Dugan S."/>
            <person name="Gowin J."/>
            <person name="Greiner C."/>
            <person name="Han Y."/>
            <person name="Hu H."/>
            <person name="Hughes D.S.T."/>
            <person name="Huylmans A.-K."/>
            <person name="Kemena C."/>
            <person name="Kremer L.P.M."/>
            <person name="Lee S.L."/>
            <person name="Lopez-Ezquerra A."/>
            <person name="Mallet L."/>
            <person name="Monroy-Kuhn J.M."/>
            <person name="Moser A."/>
            <person name="Murali S.C."/>
            <person name="Muzny D.M."/>
            <person name="Otani S."/>
            <person name="Piulachs M.-D."/>
            <person name="Poelchau M."/>
            <person name="Qu J."/>
            <person name="Schaub F."/>
            <person name="Wada-Katsumata A."/>
            <person name="Worley K.C."/>
            <person name="Xie Q."/>
            <person name="Ylla G."/>
            <person name="Poulsen M."/>
            <person name="Gibbs R.A."/>
            <person name="Schal C."/>
            <person name="Richards S."/>
            <person name="Belles X."/>
            <person name="Korb J."/>
            <person name="Bornberg-Bauer E."/>
        </authorList>
    </citation>
    <scope>NUCLEOTIDE SEQUENCE [LARGE SCALE GENOMIC DNA]</scope>
    <source>
        <tissue evidence="1">Whole body</tissue>
    </source>
</reference>
<gene>
    <name evidence="1" type="ORF">B7P43_G15714</name>
</gene>
<dbReference type="AlphaFoldDB" id="A0A2J7Q1I4"/>
<protein>
    <recommendedName>
        <fullName evidence="3">Mos1 transposase HTH domain-containing protein</fullName>
    </recommendedName>
</protein>
<dbReference type="InParanoid" id="A0A2J7Q1I4"/>
<keyword evidence="2" id="KW-1185">Reference proteome</keyword>
<dbReference type="OrthoDB" id="10017160at2759"/>
<dbReference type="GO" id="GO:0003676">
    <property type="term" value="F:nucleic acid binding"/>
    <property type="evidence" value="ECO:0007669"/>
    <property type="project" value="InterPro"/>
</dbReference>
<evidence type="ECO:0000313" key="2">
    <source>
        <dbReference type="Proteomes" id="UP000235965"/>
    </source>
</evidence>
<comment type="caution">
    <text evidence="1">The sequence shown here is derived from an EMBL/GenBank/DDBJ whole genome shotgun (WGS) entry which is preliminary data.</text>
</comment>
<dbReference type="EMBL" id="NEVH01019408">
    <property type="protein sequence ID" value="PNF22437.1"/>
    <property type="molecule type" value="Genomic_DNA"/>
</dbReference>
<dbReference type="Proteomes" id="UP000235965">
    <property type="component" value="Unassembled WGS sequence"/>
</dbReference>
<feature type="non-terminal residue" evidence="1">
    <location>
        <position position="1"/>
    </location>
</feature>
<dbReference type="InterPro" id="IPR036397">
    <property type="entry name" value="RNaseH_sf"/>
</dbReference>
<dbReference type="Pfam" id="PF01359">
    <property type="entry name" value="Transposase_1"/>
    <property type="match status" value="1"/>
</dbReference>
<accession>A0A2J7Q1I4</accession>
<organism evidence="1 2">
    <name type="scientific">Cryptotermes secundus</name>
    <dbReference type="NCBI Taxonomy" id="105785"/>
    <lineage>
        <taxon>Eukaryota</taxon>
        <taxon>Metazoa</taxon>
        <taxon>Ecdysozoa</taxon>
        <taxon>Arthropoda</taxon>
        <taxon>Hexapoda</taxon>
        <taxon>Insecta</taxon>
        <taxon>Pterygota</taxon>
        <taxon>Neoptera</taxon>
        <taxon>Polyneoptera</taxon>
        <taxon>Dictyoptera</taxon>
        <taxon>Blattodea</taxon>
        <taxon>Blattoidea</taxon>
        <taxon>Termitoidae</taxon>
        <taxon>Kalotermitidae</taxon>
        <taxon>Cryptotermitinae</taxon>
        <taxon>Cryptotermes</taxon>
    </lineage>
</organism>
<dbReference type="InterPro" id="IPR001888">
    <property type="entry name" value="Transposase_1"/>
</dbReference>
<proteinExistence type="predicted"/>
<evidence type="ECO:0008006" key="3">
    <source>
        <dbReference type="Google" id="ProtNLM"/>
    </source>
</evidence>
<dbReference type="STRING" id="105785.A0A2J7Q1I4"/>
<dbReference type="PANTHER" id="PTHR46060">
    <property type="entry name" value="MARINER MOS1 TRANSPOSASE-LIKE PROTEIN"/>
    <property type="match status" value="1"/>
</dbReference>
<dbReference type="InterPro" id="IPR052709">
    <property type="entry name" value="Transposase-MT_Hybrid"/>
</dbReference>
<dbReference type="PANTHER" id="PTHR46060:SF1">
    <property type="entry name" value="MARINER MOS1 TRANSPOSASE-LIKE PROTEIN"/>
    <property type="match status" value="1"/>
</dbReference>